<proteinExistence type="predicted"/>
<evidence type="ECO:0000256" key="2">
    <source>
        <dbReference type="SAM" id="SignalP"/>
    </source>
</evidence>
<name>H5SFX3_9BACT</name>
<feature type="signal peptide" evidence="2">
    <location>
        <begin position="1"/>
        <end position="24"/>
    </location>
</feature>
<feature type="transmembrane region" description="Helical" evidence="1">
    <location>
        <begin position="132"/>
        <end position="152"/>
    </location>
</feature>
<sequence>MAGRMRALRGAAVGLALIAAHVTAAKTPPAGGESERVASLLKRTPNAQGGIIVRSEEVCSESGLDPGLFDCDVSTLYVSCEFAIDELERQIRFDNCLSRCREFAESAYATLRNYVGAGLSTAIAACCSAGNLLTIAGCIAAAIAVFSVFFNAECSRIRSDLERCQDQCTEEWCESPNNNR</sequence>
<accession>H5SFX3</accession>
<reference evidence="3" key="1">
    <citation type="journal article" date="2005" name="Environ. Microbiol.">
        <title>Genetic and functional properties of uncultivated thermophilic crenarchaeotes from a subsurface gold mine as revealed by analysis of genome fragments.</title>
        <authorList>
            <person name="Nunoura T."/>
            <person name="Hirayama H."/>
            <person name="Takami H."/>
            <person name="Oida H."/>
            <person name="Nishi S."/>
            <person name="Shimamura S."/>
            <person name="Suzuki Y."/>
            <person name="Inagaki F."/>
            <person name="Takai K."/>
            <person name="Nealson K.H."/>
            <person name="Horikoshi K."/>
        </authorList>
    </citation>
    <scope>NUCLEOTIDE SEQUENCE</scope>
</reference>
<keyword evidence="1" id="KW-0472">Membrane</keyword>
<evidence type="ECO:0000256" key="1">
    <source>
        <dbReference type="SAM" id="Phobius"/>
    </source>
</evidence>
<dbReference type="AlphaFoldDB" id="H5SFX3"/>
<keyword evidence="2" id="KW-0732">Signal</keyword>
<keyword evidence="1" id="KW-0812">Transmembrane</keyword>
<protein>
    <submittedName>
        <fullName evidence="3">Uncharacterized protein</fullName>
    </submittedName>
</protein>
<evidence type="ECO:0000313" key="3">
    <source>
        <dbReference type="EMBL" id="BAL55059.1"/>
    </source>
</evidence>
<feature type="chain" id="PRO_5003597372" evidence="2">
    <location>
        <begin position="25"/>
        <end position="180"/>
    </location>
</feature>
<reference evidence="3" key="2">
    <citation type="journal article" date="2012" name="PLoS ONE">
        <title>A Deeply Branching Thermophilic Bacterium with an Ancient Acetyl-CoA Pathway Dominates a Subsurface Ecosystem.</title>
        <authorList>
            <person name="Takami H."/>
            <person name="Noguchi H."/>
            <person name="Takaki Y."/>
            <person name="Uchiyama I."/>
            <person name="Toyoda A."/>
            <person name="Nishi S."/>
            <person name="Chee G.-J."/>
            <person name="Arai W."/>
            <person name="Nunoura T."/>
            <person name="Itoh T."/>
            <person name="Hattori M."/>
            <person name="Takai K."/>
        </authorList>
    </citation>
    <scope>NUCLEOTIDE SEQUENCE</scope>
</reference>
<organism evidence="3">
    <name type="scientific">uncultured Acidobacteriota bacterium</name>
    <dbReference type="NCBI Taxonomy" id="171953"/>
    <lineage>
        <taxon>Bacteria</taxon>
        <taxon>Pseudomonadati</taxon>
        <taxon>Acidobacteriota</taxon>
        <taxon>environmental samples</taxon>
    </lineage>
</organism>
<gene>
    <name evidence="3" type="ORF">HGMM_F22D11C36</name>
</gene>
<dbReference type="EMBL" id="AP011707">
    <property type="protein sequence ID" value="BAL55059.1"/>
    <property type="molecule type" value="Genomic_DNA"/>
</dbReference>
<keyword evidence="1" id="KW-1133">Transmembrane helix</keyword>